<reference evidence="4" key="2">
    <citation type="submission" date="2025-08" db="UniProtKB">
        <authorList>
            <consortium name="RefSeq"/>
        </authorList>
    </citation>
    <scope>IDENTIFICATION</scope>
    <source>
        <tissue evidence="4">Whole organism</tissue>
    </source>
</reference>
<name>A0A6J1SPY3_FRAOC</name>
<evidence type="ECO:0000256" key="2">
    <source>
        <dbReference type="SAM" id="SignalP"/>
    </source>
</evidence>
<feature type="region of interest" description="Disordered" evidence="1">
    <location>
        <begin position="21"/>
        <end position="40"/>
    </location>
</feature>
<evidence type="ECO:0000256" key="1">
    <source>
        <dbReference type="SAM" id="MobiDB-lite"/>
    </source>
</evidence>
<feature type="compositionally biased region" description="Basic and acidic residues" evidence="1">
    <location>
        <begin position="29"/>
        <end position="40"/>
    </location>
</feature>
<evidence type="ECO:0000313" key="3">
    <source>
        <dbReference type="Proteomes" id="UP000504606"/>
    </source>
</evidence>
<feature type="chain" id="PRO_5038430525" evidence="2">
    <location>
        <begin position="20"/>
        <end position="149"/>
    </location>
</feature>
<feature type="signal peptide" evidence="2">
    <location>
        <begin position="1"/>
        <end position="19"/>
    </location>
</feature>
<organism evidence="3 4">
    <name type="scientific">Frankliniella occidentalis</name>
    <name type="common">Western flower thrips</name>
    <name type="synonym">Euthrips occidentalis</name>
    <dbReference type="NCBI Taxonomy" id="133901"/>
    <lineage>
        <taxon>Eukaryota</taxon>
        <taxon>Metazoa</taxon>
        <taxon>Ecdysozoa</taxon>
        <taxon>Arthropoda</taxon>
        <taxon>Hexapoda</taxon>
        <taxon>Insecta</taxon>
        <taxon>Pterygota</taxon>
        <taxon>Neoptera</taxon>
        <taxon>Paraneoptera</taxon>
        <taxon>Thysanoptera</taxon>
        <taxon>Terebrantia</taxon>
        <taxon>Thripoidea</taxon>
        <taxon>Thripidae</taxon>
        <taxon>Frankliniella</taxon>
    </lineage>
</organism>
<gene>
    <name evidence="4" type="primary">LOC113208552</name>
</gene>
<dbReference type="Proteomes" id="UP000504606">
    <property type="component" value="Unplaced"/>
</dbReference>
<dbReference type="RefSeq" id="XP_026281385.2">
    <property type="nucleotide sequence ID" value="XM_026425600.2"/>
</dbReference>
<reference evidence="4" key="1">
    <citation type="journal article" date="2018" name="Proc. Natl. Acad. Sci. U.S.A.">
        <title>Phylogenomics and the evolution of hemipteroid insects.</title>
        <authorList>
            <person name="Johnson K.P."/>
            <person name="Dietrich C.H."/>
            <person name="Friedrich F."/>
            <person name="Beutel R.G."/>
            <person name="Wipfler B."/>
            <person name="Peters R.S."/>
            <person name="Allen J.M."/>
            <person name="Petersen M."/>
            <person name="Donath A."/>
            <person name="Walden K.K."/>
            <person name="Kozlov A.M."/>
            <person name="Podsiadlowski L."/>
            <person name="Mayer C."/>
            <person name="Meusemann K."/>
            <person name="Vasilikopoulos A."/>
            <person name="Waterhouse R.M."/>
            <person name="Cameron S.L."/>
            <person name="Weirauch C."/>
            <person name="Swanson D.R."/>
            <person name="Percy D.M."/>
            <person name="Hardy N.B."/>
            <person name="Terry I."/>
            <person name="Liu S."/>
            <person name="Zhou X."/>
            <person name="Misof B."/>
            <person name="Robertson H.M."/>
            <person name="Yoshizawa K."/>
        </authorList>
    </citation>
    <scope>NUCLEOTIDE SEQUENCE</scope>
    <source>
        <tissue evidence="4">Whole organism</tissue>
    </source>
</reference>
<sequence>MPSVLAATLLLLLVNGIQATGGGGRGHHQQHERGTPATKEREKWEACAKDRQCLDADCSSCTDDDLPCQRTCVWKCLCGCGGRPWGDKGYLVWEKCYAGCKRGHKACRSGCGDAAQHEDCADACWLERNKCSCQCSQAVSATTPARDRT</sequence>
<dbReference type="GeneID" id="113208552"/>
<dbReference type="KEGG" id="foc:113208552"/>
<keyword evidence="2" id="KW-0732">Signal</keyword>
<keyword evidence="3" id="KW-1185">Reference proteome</keyword>
<accession>A0A6J1SPY3</accession>
<dbReference type="AlphaFoldDB" id="A0A6J1SPY3"/>
<proteinExistence type="predicted"/>
<evidence type="ECO:0000313" key="4">
    <source>
        <dbReference type="RefSeq" id="XP_026281385.2"/>
    </source>
</evidence>
<protein>
    <submittedName>
        <fullName evidence="4">Uncharacterized protein LOC113208552</fullName>
    </submittedName>
</protein>